<reference evidence="7 8" key="1">
    <citation type="submission" date="2018-09" db="EMBL/GenBank/DDBJ databases">
        <title>Genome sequencing of strain 1JSPR-7.</title>
        <authorList>
            <person name="Heo J."/>
            <person name="Kim S.-J."/>
            <person name="Kwon S.-W."/>
        </authorList>
    </citation>
    <scope>NUCLEOTIDE SEQUENCE [LARGE SCALE GENOMIC DNA]</scope>
    <source>
        <strain evidence="7 8">1JSPR-7</strain>
    </source>
</reference>
<keyword evidence="1 6" id="KW-0698">rRNA processing</keyword>
<dbReference type="InterPro" id="IPR029026">
    <property type="entry name" value="tRNA_m1G_MTases_N"/>
</dbReference>
<dbReference type="RefSeq" id="WP_120772595.1">
    <property type="nucleotide sequence ID" value="NZ_CP032627.1"/>
</dbReference>
<evidence type="ECO:0000256" key="1">
    <source>
        <dbReference type="ARBA" id="ARBA00022552"/>
    </source>
</evidence>
<keyword evidence="4 6" id="KW-0949">S-adenosyl-L-methionine</keyword>
<name>A0A387BRX1_9LACT</name>
<protein>
    <recommendedName>
        <fullName evidence="6">Ribosomal RNA large subunit methyltransferase H</fullName>
        <ecNumber evidence="6">2.1.1.177</ecNumber>
    </recommendedName>
    <alternativeName>
        <fullName evidence="6">23S rRNA (pseudouridine1915-N3)-methyltransferase</fullName>
    </alternativeName>
    <alternativeName>
        <fullName evidence="6">23S rRNA m3Psi1915 methyltransferase</fullName>
    </alternativeName>
    <alternativeName>
        <fullName evidence="6">rRNA (pseudouridine-N3-)-methyltransferase RlmH</fullName>
    </alternativeName>
</protein>
<dbReference type="HAMAP" id="MF_00658">
    <property type="entry name" value="23SrRNA_methyltr_H"/>
    <property type="match status" value="1"/>
</dbReference>
<keyword evidence="8" id="KW-1185">Reference proteome</keyword>
<evidence type="ECO:0000256" key="6">
    <source>
        <dbReference type="HAMAP-Rule" id="MF_00658"/>
    </source>
</evidence>
<evidence type="ECO:0000256" key="4">
    <source>
        <dbReference type="ARBA" id="ARBA00022691"/>
    </source>
</evidence>
<dbReference type="InterPro" id="IPR003742">
    <property type="entry name" value="RlmH-like"/>
</dbReference>
<dbReference type="Gene3D" id="3.40.1280.10">
    <property type="match status" value="1"/>
</dbReference>
<dbReference type="OrthoDB" id="9806643at2"/>
<sequence>MKIKLIVVGKLKEKYLKEGISEYVKRMSTMLPLEVIELPDEKIPDHASEKEQETVKNREGEKILSRLQADDKLVALAIRGNLMTSEELADLVKQNEVYGTRHLIFVIGGSLGLSEAVYQRCDAQVSFGRMTLPHQLMRLVLVEQIYRAQMINRGSTYHK</sequence>
<accession>A0A387BRX1</accession>
<organism evidence="7 8">
    <name type="scientific">Lactococcus allomyrinae</name>
    <dbReference type="NCBI Taxonomy" id="2419773"/>
    <lineage>
        <taxon>Bacteria</taxon>
        <taxon>Bacillati</taxon>
        <taxon>Bacillota</taxon>
        <taxon>Bacilli</taxon>
        <taxon>Lactobacillales</taxon>
        <taxon>Streptococcaceae</taxon>
        <taxon>Lactococcus</taxon>
    </lineage>
</organism>
<feature type="binding site" evidence="6">
    <location>
        <position position="108"/>
    </location>
    <ligand>
        <name>S-adenosyl-L-methionine</name>
        <dbReference type="ChEBI" id="CHEBI:59789"/>
    </ligand>
</feature>
<dbReference type="EMBL" id="CP032627">
    <property type="protein sequence ID" value="AYG01221.1"/>
    <property type="molecule type" value="Genomic_DNA"/>
</dbReference>
<dbReference type="EC" id="2.1.1.177" evidence="6"/>
<comment type="subunit">
    <text evidence="6">Homodimer.</text>
</comment>
<dbReference type="InterPro" id="IPR029028">
    <property type="entry name" value="Alpha/beta_knot_MTases"/>
</dbReference>
<dbReference type="PIRSF" id="PIRSF004505">
    <property type="entry name" value="MT_bac"/>
    <property type="match status" value="1"/>
</dbReference>
<dbReference type="PANTHER" id="PTHR33603:SF1">
    <property type="entry name" value="RIBOSOMAL RNA LARGE SUBUNIT METHYLTRANSFERASE H"/>
    <property type="match status" value="1"/>
</dbReference>
<dbReference type="CDD" id="cd18081">
    <property type="entry name" value="RlmH-like"/>
    <property type="match status" value="1"/>
</dbReference>
<dbReference type="KEGG" id="lact:D7I46_08980"/>
<dbReference type="PANTHER" id="PTHR33603">
    <property type="entry name" value="METHYLTRANSFERASE"/>
    <property type="match status" value="1"/>
</dbReference>
<comment type="similarity">
    <text evidence="5 6">Belongs to the RNA methyltransferase RlmH family.</text>
</comment>
<evidence type="ECO:0000313" key="8">
    <source>
        <dbReference type="Proteomes" id="UP000269374"/>
    </source>
</evidence>
<evidence type="ECO:0000256" key="3">
    <source>
        <dbReference type="ARBA" id="ARBA00022679"/>
    </source>
</evidence>
<dbReference type="Proteomes" id="UP000269374">
    <property type="component" value="Chromosome"/>
</dbReference>
<dbReference type="GO" id="GO:0070038">
    <property type="term" value="F:rRNA (pseudouridine-N3-)-methyltransferase activity"/>
    <property type="evidence" value="ECO:0007669"/>
    <property type="project" value="UniProtKB-UniRule"/>
</dbReference>
<proteinExistence type="inferred from homology"/>
<evidence type="ECO:0000256" key="5">
    <source>
        <dbReference type="ARBA" id="ARBA00038303"/>
    </source>
</evidence>
<gene>
    <name evidence="6 7" type="primary">rlmH</name>
    <name evidence="7" type="ORF">D7I46_08980</name>
</gene>
<dbReference type="AlphaFoldDB" id="A0A387BRX1"/>
<comment type="subcellular location">
    <subcellularLocation>
        <location evidence="6">Cytoplasm</location>
    </subcellularLocation>
</comment>
<keyword evidence="2 6" id="KW-0489">Methyltransferase</keyword>
<evidence type="ECO:0000256" key="2">
    <source>
        <dbReference type="ARBA" id="ARBA00022603"/>
    </source>
</evidence>
<dbReference type="Pfam" id="PF02590">
    <property type="entry name" value="SPOUT_MTase"/>
    <property type="match status" value="1"/>
</dbReference>
<dbReference type="SUPFAM" id="SSF75217">
    <property type="entry name" value="alpha/beta knot"/>
    <property type="match status" value="1"/>
</dbReference>
<keyword evidence="6" id="KW-0963">Cytoplasm</keyword>
<dbReference type="GO" id="GO:0005737">
    <property type="term" value="C:cytoplasm"/>
    <property type="evidence" value="ECO:0007669"/>
    <property type="project" value="UniProtKB-SubCell"/>
</dbReference>
<keyword evidence="3 6" id="KW-0808">Transferase</keyword>
<feature type="binding site" evidence="6">
    <location>
        <position position="76"/>
    </location>
    <ligand>
        <name>S-adenosyl-L-methionine</name>
        <dbReference type="ChEBI" id="CHEBI:59789"/>
    </ligand>
</feature>
<comment type="function">
    <text evidence="6">Specifically methylates the pseudouridine at position 1915 (m3Psi1915) in 23S rRNA.</text>
</comment>
<dbReference type="NCBIfam" id="NF000985">
    <property type="entry name" value="PRK00103.1-3"/>
    <property type="match status" value="1"/>
</dbReference>
<feature type="binding site" evidence="6">
    <location>
        <begin position="127"/>
        <end position="132"/>
    </location>
    <ligand>
        <name>S-adenosyl-L-methionine</name>
        <dbReference type="ChEBI" id="CHEBI:59789"/>
    </ligand>
</feature>
<evidence type="ECO:0000313" key="7">
    <source>
        <dbReference type="EMBL" id="AYG01221.1"/>
    </source>
</evidence>
<dbReference type="NCBIfam" id="TIGR00246">
    <property type="entry name" value="tRNA_RlmH_YbeA"/>
    <property type="match status" value="1"/>
</dbReference>
<comment type="catalytic activity">
    <reaction evidence="6">
        <text>pseudouridine(1915) in 23S rRNA + S-adenosyl-L-methionine = N(3)-methylpseudouridine(1915) in 23S rRNA + S-adenosyl-L-homocysteine + H(+)</text>
        <dbReference type="Rhea" id="RHEA:42752"/>
        <dbReference type="Rhea" id="RHEA-COMP:10221"/>
        <dbReference type="Rhea" id="RHEA-COMP:10222"/>
        <dbReference type="ChEBI" id="CHEBI:15378"/>
        <dbReference type="ChEBI" id="CHEBI:57856"/>
        <dbReference type="ChEBI" id="CHEBI:59789"/>
        <dbReference type="ChEBI" id="CHEBI:65314"/>
        <dbReference type="ChEBI" id="CHEBI:74486"/>
        <dbReference type="EC" id="2.1.1.177"/>
    </reaction>
</comment>